<dbReference type="RefSeq" id="WP_066150576.1">
    <property type="nucleotide sequence ID" value="NZ_CP020814.1"/>
</dbReference>
<dbReference type="STRING" id="199441.BkAM31D_15465"/>
<keyword evidence="3" id="KW-1185">Reference proteome</keyword>
<name>A0A1X9MER1_9BACI</name>
<dbReference type="PROSITE" id="PS51257">
    <property type="entry name" value="PROKAR_LIPOPROTEIN"/>
    <property type="match status" value="1"/>
</dbReference>
<sequence>MKKFLILGTMFLLTACGGEGDNQHSSETVDQMEPIEVELLVPETADIEEIVTFESIVTQGDDMVEDANEVVYEIWKEGNKEESELIEAEIQEGHHYLLKYTFNEEGQYHVQTHVTARGLHRMPTTQIAVGDADDVDHEHEHEQNHEHAHHHADVYVDTKKDGDQLTLTIHVEQEPYSGGKVTLELRQATSEQTHWEDMIEVNPGTFEMQGIEKLDGKYNVTVHIVDDELHEHMEIELEF</sequence>
<dbReference type="KEGG" id="bkw:BkAM31D_15465"/>
<feature type="domain" description="YtkA-like" evidence="1">
    <location>
        <begin position="32"/>
        <end position="113"/>
    </location>
</feature>
<accession>A0A1X9MER1</accession>
<evidence type="ECO:0000313" key="2">
    <source>
        <dbReference type="EMBL" id="ARK31134.1"/>
    </source>
</evidence>
<reference evidence="2 3" key="1">
    <citation type="submission" date="2017-04" db="EMBL/GenBank/DDBJ databases">
        <title>Bacillus krulwichiae AM31D Genome sequencing and assembly.</title>
        <authorList>
            <person name="Krulwich T.A."/>
            <person name="Anastor L."/>
            <person name="Ehrlich R."/>
            <person name="Ehrlich G.D."/>
            <person name="Janto B."/>
        </authorList>
    </citation>
    <scope>NUCLEOTIDE SEQUENCE [LARGE SCALE GENOMIC DNA]</scope>
    <source>
        <strain evidence="2 3">AM31D</strain>
    </source>
</reference>
<gene>
    <name evidence="2" type="ORF">BkAM31D_15465</name>
</gene>
<dbReference type="Pfam" id="PF13115">
    <property type="entry name" value="YtkA"/>
    <property type="match status" value="1"/>
</dbReference>
<protein>
    <recommendedName>
        <fullName evidence="1">YtkA-like domain-containing protein</fullName>
    </recommendedName>
</protein>
<evidence type="ECO:0000259" key="1">
    <source>
        <dbReference type="Pfam" id="PF13115"/>
    </source>
</evidence>
<evidence type="ECO:0000313" key="3">
    <source>
        <dbReference type="Proteomes" id="UP000193006"/>
    </source>
</evidence>
<dbReference type="InterPro" id="IPR032693">
    <property type="entry name" value="YtkA-like_dom"/>
</dbReference>
<dbReference type="Proteomes" id="UP000193006">
    <property type="component" value="Chromosome"/>
</dbReference>
<proteinExistence type="predicted"/>
<dbReference type="AlphaFoldDB" id="A0A1X9MER1"/>
<dbReference type="EMBL" id="CP020814">
    <property type="protein sequence ID" value="ARK31134.1"/>
    <property type="molecule type" value="Genomic_DNA"/>
</dbReference>
<organism evidence="2 3">
    <name type="scientific">Halalkalibacter krulwichiae</name>
    <dbReference type="NCBI Taxonomy" id="199441"/>
    <lineage>
        <taxon>Bacteria</taxon>
        <taxon>Bacillati</taxon>
        <taxon>Bacillota</taxon>
        <taxon>Bacilli</taxon>
        <taxon>Bacillales</taxon>
        <taxon>Bacillaceae</taxon>
        <taxon>Halalkalibacter</taxon>
    </lineage>
</organism>